<dbReference type="RefSeq" id="WP_020939291.1">
    <property type="nucleotide sequence ID" value="NC_021985.1"/>
</dbReference>
<evidence type="ECO:0000313" key="4">
    <source>
        <dbReference type="Proteomes" id="UP000015423"/>
    </source>
</evidence>
<sequence>MPDDTPRPPHRQPWDHGWHPDASRTPGTRRLWLAGALALATIAAGATAIAVNDGAASGKTASPATPGAPSDSGPGLLSFASPSAAATAPSGAAPHRSGATPSAAGAPSAARRASGHPDRPASGHAKSPEKKSGSPEPSSGRRSVRSLNHPDRYWHVSDGLVRLDPAGSAAERRDATFTVVKGLAKAGCYSFATADGGYLRHRNFLLRAEHDDGSRLFEQDATFCPRTSAFAGAVMLESVNYPGRYLRHQDFQLKLDPYQDTDLYRADSAFLLVSGLA</sequence>
<feature type="compositionally biased region" description="Basic and acidic residues" evidence="1">
    <location>
        <begin position="1"/>
        <end position="22"/>
    </location>
</feature>
<feature type="domain" description="Alpha-L-arabinofuranosidase B arabinose-binding" evidence="2">
    <location>
        <begin position="143"/>
        <end position="271"/>
    </location>
</feature>
<dbReference type="Gene3D" id="2.80.10.50">
    <property type="match status" value="1"/>
</dbReference>
<dbReference type="eggNOG" id="COG1621">
    <property type="taxonomic scope" value="Bacteria"/>
</dbReference>
<dbReference type="CDD" id="cd23399">
    <property type="entry name" value="beta-trefoil_ABD_ABFB"/>
    <property type="match status" value="1"/>
</dbReference>
<dbReference type="EMBL" id="CP006259">
    <property type="protein sequence ID" value="AGS68815.1"/>
    <property type="molecule type" value="Genomic_DNA"/>
</dbReference>
<dbReference type="Pfam" id="PF05270">
    <property type="entry name" value="AbfB"/>
    <property type="match status" value="1"/>
</dbReference>
<protein>
    <submittedName>
        <fullName evidence="3">Alpha-L-arabinofuranosidase</fullName>
    </submittedName>
</protein>
<dbReference type="KEGG" id="sci:B446_09960"/>
<dbReference type="InterPro" id="IPR036195">
    <property type="entry name" value="AbfB_ABD_sf"/>
</dbReference>
<gene>
    <name evidence="3" type="ORF">B446_09960</name>
</gene>
<dbReference type="InterPro" id="IPR007934">
    <property type="entry name" value="AbfB_ABD"/>
</dbReference>
<keyword evidence="4" id="KW-1185">Reference proteome</keyword>
<dbReference type="GO" id="GO:0046373">
    <property type="term" value="P:L-arabinose metabolic process"/>
    <property type="evidence" value="ECO:0007669"/>
    <property type="project" value="InterPro"/>
</dbReference>
<reference evidence="3 4" key="2">
    <citation type="journal article" date="2013" name="J. Biotechnol.">
        <title>Complete genome sequence of the kirromycin producer Streptomyces collinus Tu 365 consisting of a linear chromosome and two linear plasmids.</title>
        <authorList>
            <person name="Ruckert C."/>
            <person name="Szczepanowski R."/>
            <person name="Albersmeier A."/>
            <person name="Goesmann A."/>
            <person name="Iftime D."/>
            <person name="Musiol E.M."/>
            <person name="Blin K."/>
            <person name="Wohlleben W."/>
            <person name="Puhler A."/>
            <person name="Kalinowski J."/>
            <person name="Weber T."/>
        </authorList>
    </citation>
    <scope>NUCLEOTIDE SEQUENCE [LARGE SCALE GENOMIC DNA]</scope>
    <source>
        <strain evidence="4">DSM 40733 / Tue 365</strain>
    </source>
</reference>
<feature type="region of interest" description="Disordered" evidence="1">
    <location>
        <begin position="1"/>
        <end position="26"/>
    </location>
</feature>
<name>S5VK34_STRC3</name>
<dbReference type="STRING" id="1214242.B446_09960"/>
<evidence type="ECO:0000259" key="2">
    <source>
        <dbReference type="Pfam" id="PF05270"/>
    </source>
</evidence>
<evidence type="ECO:0000256" key="1">
    <source>
        <dbReference type="SAM" id="MobiDB-lite"/>
    </source>
</evidence>
<feature type="compositionally biased region" description="Low complexity" evidence="1">
    <location>
        <begin position="80"/>
        <end position="112"/>
    </location>
</feature>
<evidence type="ECO:0000313" key="3">
    <source>
        <dbReference type="EMBL" id="AGS68815.1"/>
    </source>
</evidence>
<dbReference type="GO" id="GO:0046556">
    <property type="term" value="F:alpha-L-arabinofuranosidase activity"/>
    <property type="evidence" value="ECO:0007669"/>
    <property type="project" value="InterPro"/>
</dbReference>
<reference evidence="4" key="1">
    <citation type="submission" date="2012-10" db="EMBL/GenBank/DDBJ databases">
        <title>The complete genome sequence of Streptomyces collinus Tu 365.</title>
        <authorList>
            <person name="Ruckert C."/>
            <person name="Szczepanowski R."/>
            <person name="Goesmann A."/>
            <person name="Pross E.K."/>
            <person name="Musiol E.M."/>
            <person name="Blin K."/>
            <person name="Wohlleben W."/>
            <person name="Puhler A."/>
            <person name="Weber T."/>
            <person name="Kalinowski J."/>
        </authorList>
    </citation>
    <scope>NUCLEOTIDE SEQUENCE [LARGE SCALE GENOMIC DNA]</scope>
    <source>
        <strain evidence="4">DSM 40733 / Tue 365</strain>
    </source>
</reference>
<accession>S5VK34</accession>
<organism evidence="3 4">
    <name type="scientific">Streptomyces collinus (strain DSM 40733 / Tue 365)</name>
    <dbReference type="NCBI Taxonomy" id="1214242"/>
    <lineage>
        <taxon>Bacteria</taxon>
        <taxon>Bacillati</taxon>
        <taxon>Actinomycetota</taxon>
        <taxon>Actinomycetes</taxon>
        <taxon>Kitasatosporales</taxon>
        <taxon>Streptomycetaceae</taxon>
        <taxon>Streptomyces</taxon>
    </lineage>
</organism>
<dbReference type="SUPFAM" id="SSF110221">
    <property type="entry name" value="AbfB domain"/>
    <property type="match status" value="1"/>
</dbReference>
<feature type="region of interest" description="Disordered" evidence="1">
    <location>
        <begin position="56"/>
        <end position="150"/>
    </location>
</feature>
<dbReference type="Proteomes" id="UP000015423">
    <property type="component" value="Chromosome"/>
</dbReference>
<feature type="compositionally biased region" description="Basic and acidic residues" evidence="1">
    <location>
        <begin position="115"/>
        <end position="133"/>
    </location>
</feature>
<dbReference type="HOGENOM" id="CLU_879734_0_0_11"/>
<proteinExistence type="predicted"/>
<dbReference type="AlphaFoldDB" id="S5VK34"/>
<dbReference type="PATRIC" id="fig|1214242.5.peg.2054"/>